<comment type="caution">
    <text evidence="2">The sequence shown here is derived from an EMBL/GenBank/DDBJ whole genome shotgun (WGS) entry which is preliminary data.</text>
</comment>
<dbReference type="Proteomes" id="UP000266841">
    <property type="component" value="Unassembled WGS sequence"/>
</dbReference>
<evidence type="ECO:0000313" key="3">
    <source>
        <dbReference type="Proteomes" id="UP000266841"/>
    </source>
</evidence>
<feature type="compositionally biased region" description="Basic and acidic residues" evidence="1">
    <location>
        <begin position="1"/>
        <end position="12"/>
    </location>
</feature>
<proteinExistence type="predicted"/>
<sequence length="51" mass="5796">MVANRAVEHPPDGDGLVVSDAPSPDLRPFHFLRRQRMRLTAWSVSDRSTSY</sequence>
<protein>
    <submittedName>
        <fullName evidence="2">Uncharacterized protein</fullName>
    </submittedName>
</protein>
<feature type="non-terminal residue" evidence="2">
    <location>
        <position position="51"/>
    </location>
</feature>
<gene>
    <name evidence="2" type="ORF">THAOC_21843</name>
</gene>
<evidence type="ECO:0000256" key="1">
    <source>
        <dbReference type="SAM" id="MobiDB-lite"/>
    </source>
</evidence>
<dbReference type="AlphaFoldDB" id="K0RW70"/>
<accession>K0RW70</accession>
<name>K0RW70_THAOC</name>
<feature type="region of interest" description="Disordered" evidence="1">
    <location>
        <begin position="1"/>
        <end position="21"/>
    </location>
</feature>
<evidence type="ECO:0000313" key="2">
    <source>
        <dbReference type="EMBL" id="EJK58058.1"/>
    </source>
</evidence>
<dbReference type="EMBL" id="AGNL01026265">
    <property type="protein sequence ID" value="EJK58058.1"/>
    <property type="molecule type" value="Genomic_DNA"/>
</dbReference>
<reference evidence="2 3" key="1">
    <citation type="journal article" date="2012" name="Genome Biol.">
        <title>Genome and low-iron response of an oceanic diatom adapted to chronic iron limitation.</title>
        <authorList>
            <person name="Lommer M."/>
            <person name="Specht M."/>
            <person name="Roy A.S."/>
            <person name="Kraemer L."/>
            <person name="Andreson R."/>
            <person name="Gutowska M.A."/>
            <person name="Wolf J."/>
            <person name="Bergner S.V."/>
            <person name="Schilhabel M.B."/>
            <person name="Klostermeier U.C."/>
            <person name="Beiko R.G."/>
            <person name="Rosenstiel P."/>
            <person name="Hippler M."/>
            <person name="Laroche J."/>
        </authorList>
    </citation>
    <scope>NUCLEOTIDE SEQUENCE [LARGE SCALE GENOMIC DNA]</scope>
    <source>
        <strain evidence="2 3">CCMP1005</strain>
    </source>
</reference>
<organism evidence="2 3">
    <name type="scientific">Thalassiosira oceanica</name>
    <name type="common">Marine diatom</name>
    <dbReference type="NCBI Taxonomy" id="159749"/>
    <lineage>
        <taxon>Eukaryota</taxon>
        <taxon>Sar</taxon>
        <taxon>Stramenopiles</taxon>
        <taxon>Ochrophyta</taxon>
        <taxon>Bacillariophyta</taxon>
        <taxon>Coscinodiscophyceae</taxon>
        <taxon>Thalassiosirophycidae</taxon>
        <taxon>Thalassiosirales</taxon>
        <taxon>Thalassiosiraceae</taxon>
        <taxon>Thalassiosira</taxon>
    </lineage>
</organism>
<keyword evidence="3" id="KW-1185">Reference proteome</keyword>